<evidence type="ECO:0000313" key="1">
    <source>
        <dbReference type="EMBL" id="KAJ8394088.1"/>
    </source>
</evidence>
<evidence type="ECO:0000313" key="2">
    <source>
        <dbReference type="Proteomes" id="UP001221898"/>
    </source>
</evidence>
<organism evidence="1 2">
    <name type="scientific">Aldrovandia affinis</name>
    <dbReference type="NCBI Taxonomy" id="143900"/>
    <lineage>
        <taxon>Eukaryota</taxon>
        <taxon>Metazoa</taxon>
        <taxon>Chordata</taxon>
        <taxon>Craniata</taxon>
        <taxon>Vertebrata</taxon>
        <taxon>Euteleostomi</taxon>
        <taxon>Actinopterygii</taxon>
        <taxon>Neopterygii</taxon>
        <taxon>Teleostei</taxon>
        <taxon>Notacanthiformes</taxon>
        <taxon>Halosauridae</taxon>
        <taxon>Aldrovandia</taxon>
    </lineage>
</organism>
<accession>A0AAD7S1B2</accession>
<sequence length="107" mass="11594">MRCKHAYLLPAPPPECVRPGAPDRVCSALLKSEASPLSYHQSYAPQCRKRTFLSGCRVGDGVACVCPSQSVCRVKTDLLLPRHTQTRGRSAAPKPPLIMAFISDGES</sequence>
<comment type="caution">
    <text evidence="1">The sequence shown here is derived from an EMBL/GenBank/DDBJ whole genome shotgun (WGS) entry which is preliminary data.</text>
</comment>
<proteinExistence type="predicted"/>
<dbReference type="EMBL" id="JAINUG010000129">
    <property type="protein sequence ID" value="KAJ8394088.1"/>
    <property type="molecule type" value="Genomic_DNA"/>
</dbReference>
<protein>
    <submittedName>
        <fullName evidence="1">Uncharacterized protein</fullName>
    </submittedName>
</protein>
<gene>
    <name evidence="1" type="ORF">AAFF_G00048930</name>
</gene>
<name>A0AAD7S1B2_9TELE</name>
<reference evidence="1" key="1">
    <citation type="journal article" date="2023" name="Science">
        <title>Genome structures resolve the early diversification of teleost fishes.</title>
        <authorList>
            <person name="Parey E."/>
            <person name="Louis A."/>
            <person name="Montfort J."/>
            <person name="Bouchez O."/>
            <person name="Roques C."/>
            <person name="Iampietro C."/>
            <person name="Lluch J."/>
            <person name="Castinel A."/>
            <person name="Donnadieu C."/>
            <person name="Desvignes T."/>
            <person name="Floi Bucao C."/>
            <person name="Jouanno E."/>
            <person name="Wen M."/>
            <person name="Mejri S."/>
            <person name="Dirks R."/>
            <person name="Jansen H."/>
            <person name="Henkel C."/>
            <person name="Chen W.J."/>
            <person name="Zahm M."/>
            <person name="Cabau C."/>
            <person name="Klopp C."/>
            <person name="Thompson A.W."/>
            <person name="Robinson-Rechavi M."/>
            <person name="Braasch I."/>
            <person name="Lecointre G."/>
            <person name="Bobe J."/>
            <person name="Postlethwait J.H."/>
            <person name="Berthelot C."/>
            <person name="Roest Crollius H."/>
            <person name="Guiguen Y."/>
        </authorList>
    </citation>
    <scope>NUCLEOTIDE SEQUENCE</scope>
    <source>
        <strain evidence="1">NC1722</strain>
    </source>
</reference>
<dbReference type="AlphaFoldDB" id="A0AAD7S1B2"/>
<keyword evidence="2" id="KW-1185">Reference proteome</keyword>
<dbReference type="Proteomes" id="UP001221898">
    <property type="component" value="Unassembled WGS sequence"/>
</dbReference>